<dbReference type="RefSeq" id="YP_010841819.1">
    <property type="nucleotide sequence ID" value="NC_079139.1"/>
</dbReference>
<reference evidence="1 2" key="1">
    <citation type="submission" date="2021-02" db="EMBL/GenBank/DDBJ databases">
        <title>Cotonvirus japonicus, which uses Golgi apparatus of host cells for its virion factory, phylogenetically links tailed tupanvirus and icosahedral mimivirus.</title>
        <authorList>
            <person name="Takahashi H."/>
            <person name="Fukaya S."/>
            <person name="Song C."/>
            <person name="Murata K."/>
            <person name="Takemura M."/>
        </authorList>
    </citation>
    <scope>NUCLEOTIDE SEQUENCE [LARGE SCALE GENOMIC DNA]</scope>
</reference>
<dbReference type="EMBL" id="AP024483">
    <property type="protein sequence ID" value="BCS83211.1"/>
    <property type="molecule type" value="Genomic_DNA"/>
</dbReference>
<dbReference type="Proteomes" id="UP001321479">
    <property type="component" value="Segment"/>
</dbReference>
<evidence type="ECO:0000313" key="1">
    <source>
        <dbReference type="EMBL" id="BCS83211.1"/>
    </source>
</evidence>
<proteinExistence type="predicted"/>
<keyword evidence="2" id="KW-1185">Reference proteome</keyword>
<dbReference type="GeneID" id="80558416"/>
<accession>A0ABM7NSY2</accession>
<sequence>MEDTLNHEKILIKGTLDPEKTLLDMIEYMKSPEPFFYGRIGGGETLLAKHYSEIKKTSNNRQEIIDILKNNPLMQLRMNNMRKYGGYYDVSDNIDNIFNFCEYYSSLYKNYDAATLAGPDVAAHYLTNINNPAFDDPREKEKYDDFIKNYFKKDIPLYTYSVIESCTWFLRGFKIFAEGKKILVVGPFSKSIQHQRPNLNKIFPDYEYPNFELITYNTPITYNDNGKPYIGFPHNSWFETLDAMCRDITKLDFDIALLGCSTYALPIGSFIKNMGKKAIYMGGIVQVCFGVMGARWIEEPFYLQNPDAFIFPLETNEATINGKQHHYAKEGFNGYF</sequence>
<protein>
    <submittedName>
        <fullName evidence="1">Uncharacterized protein</fullName>
    </submittedName>
</protein>
<evidence type="ECO:0000313" key="2">
    <source>
        <dbReference type="Proteomes" id="UP001321479"/>
    </source>
</evidence>
<name>A0ABM7NSY2_9VIRU</name>
<organism evidence="1 2">
    <name type="scientific">Cotonvirus japonicus</name>
    <dbReference type="NCBI Taxonomy" id="2811091"/>
    <lineage>
        <taxon>Viruses</taxon>
        <taxon>Varidnaviria</taxon>
        <taxon>Bamfordvirae</taxon>
        <taxon>Nucleocytoviricota</taxon>
        <taxon>Megaviricetes</taxon>
        <taxon>Imitervirales</taxon>
        <taxon>Mimiviridae</taxon>
        <taxon>Megamimivirinae</taxon>
        <taxon>Cotonvirus</taxon>
        <taxon>Cotonvirus japonicum</taxon>
    </lineage>
</organism>